<evidence type="ECO:0000256" key="3">
    <source>
        <dbReference type="ARBA" id="ARBA00022448"/>
    </source>
</evidence>
<evidence type="ECO:0000256" key="8">
    <source>
        <dbReference type="SAM" id="Phobius"/>
    </source>
</evidence>
<feature type="transmembrane region" description="Helical" evidence="8">
    <location>
        <begin position="307"/>
        <end position="333"/>
    </location>
</feature>
<evidence type="ECO:0000256" key="1">
    <source>
        <dbReference type="ARBA" id="ARBA00004651"/>
    </source>
</evidence>
<feature type="transmembrane region" description="Helical" evidence="8">
    <location>
        <begin position="100"/>
        <end position="123"/>
    </location>
</feature>
<feature type="transmembrane region" description="Helical" evidence="8">
    <location>
        <begin position="345"/>
        <end position="366"/>
    </location>
</feature>
<dbReference type="CDD" id="cd17320">
    <property type="entry name" value="MFS_MdfA_MDR_like"/>
    <property type="match status" value="1"/>
</dbReference>
<feature type="transmembrane region" description="Helical" evidence="8">
    <location>
        <begin position="45"/>
        <end position="64"/>
    </location>
</feature>
<feature type="transmembrane region" description="Helical" evidence="8">
    <location>
        <begin position="76"/>
        <end position="94"/>
    </location>
</feature>
<keyword evidence="6 8" id="KW-1133">Transmembrane helix</keyword>
<dbReference type="InterPro" id="IPR011701">
    <property type="entry name" value="MFS"/>
</dbReference>
<organism evidence="10 11">
    <name type="scientific">Gulosibacter faecalis</name>
    <dbReference type="NCBI Taxonomy" id="272240"/>
    <lineage>
        <taxon>Bacteria</taxon>
        <taxon>Bacillati</taxon>
        <taxon>Actinomycetota</taxon>
        <taxon>Actinomycetes</taxon>
        <taxon>Micrococcales</taxon>
        <taxon>Microbacteriaceae</taxon>
        <taxon>Gulosibacter</taxon>
    </lineage>
</organism>
<keyword evidence="3" id="KW-0813">Transport</keyword>
<dbReference type="Pfam" id="PF07690">
    <property type="entry name" value="MFS_1"/>
    <property type="match status" value="1"/>
</dbReference>
<evidence type="ECO:0000256" key="2">
    <source>
        <dbReference type="ARBA" id="ARBA00006236"/>
    </source>
</evidence>
<feature type="transmembrane region" description="Helical" evidence="8">
    <location>
        <begin position="251"/>
        <end position="269"/>
    </location>
</feature>
<evidence type="ECO:0000313" key="10">
    <source>
        <dbReference type="EMBL" id="MFD2757775.1"/>
    </source>
</evidence>
<dbReference type="InterPro" id="IPR004812">
    <property type="entry name" value="Efflux_drug-R_Bcr/CmlA"/>
</dbReference>
<comment type="subcellular location">
    <subcellularLocation>
        <location evidence="1">Cell membrane</location>
        <topology evidence="1">Multi-pass membrane protein</topology>
    </subcellularLocation>
</comment>
<dbReference type="PANTHER" id="PTHR23502:SF132">
    <property type="entry name" value="POLYAMINE TRANSPORTER 2-RELATED"/>
    <property type="match status" value="1"/>
</dbReference>
<reference evidence="11" key="1">
    <citation type="journal article" date="2019" name="Int. J. Syst. Evol. Microbiol.">
        <title>The Global Catalogue of Microorganisms (GCM) 10K type strain sequencing project: providing services to taxonomists for standard genome sequencing and annotation.</title>
        <authorList>
            <consortium name="The Broad Institute Genomics Platform"/>
            <consortium name="The Broad Institute Genome Sequencing Center for Infectious Disease"/>
            <person name="Wu L."/>
            <person name="Ma J."/>
        </authorList>
    </citation>
    <scope>NUCLEOTIDE SEQUENCE [LARGE SCALE GENOMIC DNA]</scope>
    <source>
        <strain evidence="11">TISTR 1514</strain>
    </source>
</reference>
<keyword evidence="7 8" id="KW-0472">Membrane</keyword>
<dbReference type="PANTHER" id="PTHR23502">
    <property type="entry name" value="MAJOR FACILITATOR SUPERFAMILY"/>
    <property type="match status" value="1"/>
</dbReference>
<feature type="transmembrane region" description="Helical" evidence="8">
    <location>
        <begin position="135"/>
        <end position="160"/>
    </location>
</feature>
<dbReference type="PROSITE" id="PS50850">
    <property type="entry name" value="MFS"/>
    <property type="match status" value="1"/>
</dbReference>
<accession>A0ABW5UX14</accession>
<protein>
    <submittedName>
        <fullName evidence="10">Multidrug effflux MFS transporter</fullName>
    </submittedName>
</protein>
<dbReference type="InterPro" id="IPR020846">
    <property type="entry name" value="MFS_dom"/>
</dbReference>
<dbReference type="RefSeq" id="WP_019618235.1">
    <property type="nucleotide sequence ID" value="NZ_JBHUNE010000003.1"/>
</dbReference>
<feature type="transmembrane region" description="Helical" evidence="8">
    <location>
        <begin position="7"/>
        <end position="25"/>
    </location>
</feature>
<evidence type="ECO:0000313" key="11">
    <source>
        <dbReference type="Proteomes" id="UP001597492"/>
    </source>
</evidence>
<gene>
    <name evidence="10" type="ORF">ACFSW7_05210</name>
</gene>
<proteinExistence type="inferred from homology"/>
<feature type="transmembrane region" description="Helical" evidence="8">
    <location>
        <begin position="166"/>
        <end position="186"/>
    </location>
</feature>
<evidence type="ECO:0000256" key="4">
    <source>
        <dbReference type="ARBA" id="ARBA00022475"/>
    </source>
</evidence>
<feature type="transmembrane region" description="Helical" evidence="8">
    <location>
        <begin position="372"/>
        <end position="393"/>
    </location>
</feature>
<sequence length="398" mass="40168">MPHERRLTPLLLTVLGFIAAVGPFATDMYLASFTEIATALGTGPAPVQLTLTAFLFGMSAGQLVNGPLSDRLGRRPVLLVGLAVFAASSVAMVFTPNIELFIALRVVQGFAGSASVVIARAIATDLSLGNTAVRALSMIAMVTALGPLIAPPIGGALATWFGWRGVLAALAVISVTMLALALTFVAESHPPTARPTGHLLAPFRSFATLLRDPVFGGFALAFGFGFAGMMAYISASPFVGQHLLGMSQLEYSLSFAAGASALILANLANARIAPRVGAGRMLVVGLALLVAGGVGFAVLAATGALSIPTFILCAFATTAGTGFTSANSSALAFTRTGPAARGAGSALLGTGQFALGAVASPLVGLWGEGTALPMALCVLVAALVAATCGLAALRRSRR</sequence>
<keyword evidence="11" id="KW-1185">Reference proteome</keyword>
<comment type="similarity">
    <text evidence="2">Belongs to the major facilitator superfamily. Bcr/CmlA family.</text>
</comment>
<comment type="caution">
    <text evidence="10">The sequence shown here is derived from an EMBL/GenBank/DDBJ whole genome shotgun (WGS) entry which is preliminary data.</text>
</comment>
<dbReference type="Proteomes" id="UP001597492">
    <property type="component" value="Unassembled WGS sequence"/>
</dbReference>
<evidence type="ECO:0000256" key="7">
    <source>
        <dbReference type="ARBA" id="ARBA00023136"/>
    </source>
</evidence>
<dbReference type="EMBL" id="JBHUNE010000003">
    <property type="protein sequence ID" value="MFD2757775.1"/>
    <property type="molecule type" value="Genomic_DNA"/>
</dbReference>
<keyword evidence="4" id="KW-1003">Cell membrane</keyword>
<dbReference type="Gene3D" id="1.20.1720.10">
    <property type="entry name" value="Multidrug resistance protein D"/>
    <property type="match status" value="1"/>
</dbReference>
<keyword evidence="5 8" id="KW-0812">Transmembrane</keyword>
<name>A0ABW5UX14_9MICO</name>
<feature type="domain" description="Major facilitator superfamily (MFS) profile" evidence="9">
    <location>
        <begin position="8"/>
        <end position="397"/>
    </location>
</feature>
<dbReference type="NCBIfam" id="TIGR00710">
    <property type="entry name" value="efflux_Bcr_CflA"/>
    <property type="match status" value="1"/>
</dbReference>
<evidence type="ECO:0000259" key="9">
    <source>
        <dbReference type="PROSITE" id="PS50850"/>
    </source>
</evidence>
<evidence type="ECO:0000256" key="5">
    <source>
        <dbReference type="ARBA" id="ARBA00022692"/>
    </source>
</evidence>
<dbReference type="SUPFAM" id="SSF103473">
    <property type="entry name" value="MFS general substrate transporter"/>
    <property type="match status" value="1"/>
</dbReference>
<feature type="transmembrane region" description="Helical" evidence="8">
    <location>
        <begin position="281"/>
        <end position="301"/>
    </location>
</feature>
<dbReference type="InterPro" id="IPR036259">
    <property type="entry name" value="MFS_trans_sf"/>
</dbReference>
<evidence type="ECO:0000256" key="6">
    <source>
        <dbReference type="ARBA" id="ARBA00022989"/>
    </source>
</evidence>
<feature type="transmembrane region" description="Helical" evidence="8">
    <location>
        <begin position="214"/>
        <end position="239"/>
    </location>
</feature>